<evidence type="ECO:0000256" key="1">
    <source>
        <dbReference type="ARBA" id="ARBA00004651"/>
    </source>
</evidence>
<keyword evidence="4 7" id="KW-0812">Transmembrane</keyword>
<dbReference type="EMBL" id="DXBF01000020">
    <property type="protein sequence ID" value="HIZ61635.1"/>
    <property type="molecule type" value="Genomic_DNA"/>
</dbReference>
<evidence type="ECO:0000256" key="4">
    <source>
        <dbReference type="ARBA" id="ARBA00022692"/>
    </source>
</evidence>
<comment type="caution">
    <text evidence="9">The sequence shown here is derived from an EMBL/GenBank/DDBJ whole genome shotgun (WGS) entry which is preliminary data.</text>
</comment>
<feature type="transmembrane region" description="Helical" evidence="7">
    <location>
        <begin position="83"/>
        <end position="112"/>
    </location>
</feature>
<keyword evidence="2 7" id="KW-0813">Transport</keyword>
<dbReference type="SUPFAM" id="SSF161098">
    <property type="entry name" value="MetI-like"/>
    <property type="match status" value="1"/>
</dbReference>
<keyword evidence="3" id="KW-1003">Cell membrane</keyword>
<evidence type="ECO:0000256" key="7">
    <source>
        <dbReference type="RuleBase" id="RU363032"/>
    </source>
</evidence>
<gene>
    <name evidence="9" type="ORF">H9724_02555</name>
</gene>
<accession>A0A9D2FJ70</accession>
<feature type="domain" description="ABC transmembrane type-1" evidence="8">
    <location>
        <begin position="87"/>
        <end position="302"/>
    </location>
</feature>
<comment type="similarity">
    <text evidence="7">Belongs to the binding-protein-dependent transport system permease family.</text>
</comment>
<dbReference type="GO" id="GO:0055085">
    <property type="term" value="P:transmembrane transport"/>
    <property type="evidence" value="ECO:0007669"/>
    <property type="project" value="InterPro"/>
</dbReference>
<dbReference type="PANTHER" id="PTHR30193">
    <property type="entry name" value="ABC TRANSPORTER PERMEASE PROTEIN"/>
    <property type="match status" value="1"/>
</dbReference>
<dbReference type="InterPro" id="IPR051393">
    <property type="entry name" value="ABC_transporter_permease"/>
</dbReference>
<reference evidence="9" key="2">
    <citation type="submission" date="2021-04" db="EMBL/GenBank/DDBJ databases">
        <authorList>
            <person name="Gilroy R."/>
        </authorList>
    </citation>
    <scope>NUCLEOTIDE SEQUENCE</scope>
    <source>
        <strain evidence="9">CHK188-11489</strain>
    </source>
</reference>
<feature type="transmembrane region" description="Helical" evidence="7">
    <location>
        <begin position="281"/>
        <end position="302"/>
    </location>
</feature>
<evidence type="ECO:0000313" key="10">
    <source>
        <dbReference type="Proteomes" id="UP000824105"/>
    </source>
</evidence>
<name>A0A9D2FJ70_9FIRM</name>
<evidence type="ECO:0000313" key="9">
    <source>
        <dbReference type="EMBL" id="HIZ61635.1"/>
    </source>
</evidence>
<dbReference type="Pfam" id="PF00528">
    <property type="entry name" value="BPD_transp_1"/>
    <property type="match status" value="1"/>
</dbReference>
<keyword evidence="6 7" id="KW-0472">Membrane</keyword>
<reference evidence="9" key="1">
    <citation type="journal article" date="2021" name="PeerJ">
        <title>Extensive microbial diversity within the chicken gut microbiome revealed by metagenomics and culture.</title>
        <authorList>
            <person name="Gilroy R."/>
            <person name="Ravi A."/>
            <person name="Getino M."/>
            <person name="Pursley I."/>
            <person name="Horton D.L."/>
            <person name="Alikhan N.F."/>
            <person name="Baker D."/>
            <person name="Gharbi K."/>
            <person name="Hall N."/>
            <person name="Watson M."/>
            <person name="Adriaenssens E.M."/>
            <person name="Foster-Nyarko E."/>
            <person name="Jarju S."/>
            <person name="Secka A."/>
            <person name="Antonio M."/>
            <person name="Oren A."/>
            <person name="Chaudhuri R.R."/>
            <person name="La Ragione R."/>
            <person name="Hildebrand F."/>
            <person name="Pallen M.J."/>
        </authorList>
    </citation>
    <scope>NUCLEOTIDE SEQUENCE</scope>
    <source>
        <strain evidence="9">CHK188-11489</strain>
    </source>
</reference>
<sequence>MPIAKTDRKPPRVLLDKKRGDQLFSAILILPTLLVTTIFILVPVIDSVIKSFLEFKVRNIISGKPGEWNNFENYIRLFNGGKLLPAIVTTLTFVVGVVLIQFILGMTLALILNSNVKCARFIRSIMMMPWVVPTIISALIWMWIFQPQYGLLKYIVGVLTGGAVSDFAILNDPGTALVGVAIAALWKQIPLTTLLLLSGLQNVPDDMLEAATIDGASRTKKFFAIVIPYMKSVISIVVSMAIIENFKQFPLIWTMTGGGPNESTTTLAILSYREAFVSNNLGSGAAVTTIWMLLMIVVIFLYNKIFPKEDMS</sequence>
<evidence type="ECO:0000256" key="2">
    <source>
        <dbReference type="ARBA" id="ARBA00022448"/>
    </source>
</evidence>
<dbReference type="GO" id="GO:0005886">
    <property type="term" value="C:plasma membrane"/>
    <property type="evidence" value="ECO:0007669"/>
    <property type="project" value="UniProtKB-SubCell"/>
</dbReference>
<keyword evidence="5 7" id="KW-1133">Transmembrane helix</keyword>
<comment type="subcellular location">
    <subcellularLocation>
        <location evidence="1 7">Cell membrane</location>
        <topology evidence="1 7">Multi-pass membrane protein</topology>
    </subcellularLocation>
</comment>
<dbReference type="CDD" id="cd06261">
    <property type="entry name" value="TM_PBP2"/>
    <property type="match status" value="1"/>
</dbReference>
<organism evidence="9 10">
    <name type="scientific">Candidatus Gemmiger avistercoris</name>
    <dbReference type="NCBI Taxonomy" id="2838606"/>
    <lineage>
        <taxon>Bacteria</taxon>
        <taxon>Bacillati</taxon>
        <taxon>Bacillota</taxon>
        <taxon>Clostridia</taxon>
        <taxon>Eubacteriales</taxon>
        <taxon>Gemmiger</taxon>
    </lineage>
</organism>
<evidence type="ECO:0000259" key="8">
    <source>
        <dbReference type="PROSITE" id="PS50928"/>
    </source>
</evidence>
<dbReference type="Proteomes" id="UP000824105">
    <property type="component" value="Unassembled WGS sequence"/>
</dbReference>
<feature type="transmembrane region" description="Helical" evidence="7">
    <location>
        <begin position="222"/>
        <end position="243"/>
    </location>
</feature>
<evidence type="ECO:0000256" key="5">
    <source>
        <dbReference type="ARBA" id="ARBA00022989"/>
    </source>
</evidence>
<dbReference type="InterPro" id="IPR035906">
    <property type="entry name" value="MetI-like_sf"/>
</dbReference>
<dbReference type="InterPro" id="IPR000515">
    <property type="entry name" value="MetI-like"/>
</dbReference>
<feature type="transmembrane region" description="Helical" evidence="7">
    <location>
        <begin position="21"/>
        <end position="45"/>
    </location>
</feature>
<evidence type="ECO:0000256" key="6">
    <source>
        <dbReference type="ARBA" id="ARBA00023136"/>
    </source>
</evidence>
<feature type="transmembrane region" description="Helical" evidence="7">
    <location>
        <begin position="124"/>
        <end position="145"/>
    </location>
</feature>
<evidence type="ECO:0000256" key="3">
    <source>
        <dbReference type="ARBA" id="ARBA00022475"/>
    </source>
</evidence>
<protein>
    <submittedName>
        <fullName evidence="9">Sugar ABC transporter permease</fullName>
    </submittedName>
</protein>
<proteinExistence type="inferred from homology"/>
<dbReference type="AlphaFoldDB" id="A0A9D2FJ70"/>
<dbReference type="PROSITE" id="PS50928">
    <property type="entry name" value="ABC_TM1"/>
    <property type="match status" value="1"/>
</dbReference>
<dbReference type="Gene3D" id="1.10.3720.10">
    <property type="entry name" value="MetI-like"/>
    <property type="match status" value="1"/>
</dbReference>
<dbReference type="PANTHER" id="PTHR30193:SF37">
    <property type="entry name" value="INNER MEMBRANE ABC TRANSPORTER PERMEASE PROTEIN YCJO"/>
    <property type="match status" value="1"/>
</dbReference>